<dbReference type="Gene3D" id="2.60.98.20">
    <property type="entry name" value="Flagellar hook protein FlgE"/>
    <property type="match status" value="1"/>
</dbReference>
<dbReference type="InterPro" id="IPR037058">
    <property type="entry name" value="Falgellar_hook_FlgE_sf"/>
</dbReference>
<sequence length="406" mass="41968">MSFHVARSGMNAATQDLNVTSHNIANSNTTGFKQSRAEFADLFPVSTYGLSGNAVGAGVKLATVAQQFGQGNVEFSGRALDLAISGEGFFTLSDRGATVYSRAGNFGADDEGYVVNPAGHRLQVFPPNASGTGFDTGRLGDLQLATGDAPPRASSRVGIGTNLPANAEVPAVSPFDAADPDSWNQTTSLTVYDSLGAAHTQTLHFVKTANPNEWQVHTSIDGQPVGAPTTLQYSDTGTLASPSPATVALDAFDPGNGAAPMQISLDMGGSSQYGDRFSVSSLSQDGHATGRLTGIEVTGEGVVQARYTNGVSTPLGQVAMTNFANPQGLQSIGDNAWAQTASSGDPRVGTAGSSEFGLVQGGALEASNVDLTEQLVNMITAQRNFQANAQMISTQDQVTQTVINIR</sequence>
<reference evidence="10 11" key="1">
    <citation type="submission" date="2013-08" db="EMBL/GenBank/DDBJ databases">
        <title>Genomic analysis of Lysobacter defluvii.</title>
        <authorList>
            <person name="Wang Q."/>
            <person name="Wang G."/>
        </authorList>
    </citation>
    <scope>NUCLEOTIDE SEQUENCE [LARGE SCALE GENOMIC DNA]</scope>
    <source>
        <strain evidence="10 11">IMMIB APB-9</strain>
    </source>
</reference>
<dbReference type="InterPro" id="IPR037925">
    <property type="entry name" value="FlgE/F/G-like"/>
</dbReference>
<evidence type="ECO:0000256" key="2">
    <source>
        <dbReference type="ARBA" id="ARBA00009677"/>
    </source>
</evidence>
<dbReference type="EMBL" id="AVBH01000054">
    <property type="protein sequence ID" value="KGO98723.1"/>
    <property type="molecule type" value="Genomic_DNA"/>
</dbReference>
<keyword evidence="10" id="KW-0282">Flagellum</keyword>
<dbReference type="GO" id="GO:0071978">
    <property type="term" value="P:bacterial-type flagellum-dependent swarming motility"/>
    <property type="evidence" value="ECO:0007669"/>
    <property type="project" value="TreeGrafter"/>
</dbReference>
<dbReference type="PANTHER" id="PTHR30435">
    <property type="entry name" value="FLAGELLAR PROTEIN"/>
    <property type="match status" value="1"/>
</dbReference>
<dbReference type="Pfam" id="PF07559">
    <property type="entry name" value="FlgE_D2"/>
    <property type="match status" value="1"/>
</dbReference>
<evidence type="ECO:0000259" key="6">
    <source>
        <dbReference type="Pfam" id="PF00460"/>
    </source>
</evidence>
<protein>
    <recommendedName>
        <fullName evidence="3 5">Flagellar hook protein FlgE</fullName>
    </recommendedName>
</protein>
<dbReference type="InterPro" id="IPR053967">
    <property type="entry name" value="LlgE_F_G-like_D1"/>
</dbReference>
<evidence type="ECO:0000259" key="9">
    <source>
        <dbReference type="Pfam" id="PF22692"/>
    </source>
</evidence>
<dbReference type="OrthoDB" id="8578401at2"/>
<comment type="similarity">
    <text evidence="2 5">Belongs to the flagella basal body rod proteins family.</text>
</comment>
<dbReference type="PANTHER" id="PTHR30435:SF1">
    <property type="entry name" value="FLAGELLAR HOOK PROTEIN FLGE"/>
    <property type="match status" value="1"/>
</dbReference>
<dbReference type="GO" id="GO:0009424">
    <property type="term" value="C:bacterial-type flagellum hook"/>
    <property type="evidence" value="ECO:0007669"/>
    <property type="project" value="TreeGrafter"/>
</dbReference>
<keyword evidence="4 5" id="KW-0975">Bacterial flagellum</keyword>
<dbReference type="Pfam" id="PF06429">
    <property type="entry name" value="Flg_bbr_C"/>
    <property type="match status" value="1"/>
</dbReference>
<comment type="subcellular location">
    <subcellularLocation>
        <location evidence="1 5">Bacterial flagellum basal body</location>
    </subcellularLocation>
</comment>
<name>A0A0A0M6T6_9GAMM</name>
<comment type="caution">
    <text evidence="10">The sequence shown here is derived from an EMBL/GenBank/DDBJ whole genome shotgun (WGS) entry which is preliminary data.</text>
</comment>
<feature type="domain" description="Flagellar basal-body/hook protein C-terminal" evidence="7">
    <location>
        <begin position="361"/>
        <end position="405"/>
    </location>
</feature>
<evidence type="ECO:0000256" key="5">
    <source>
        <dbReference type="RuleBase" id="RU362116"/>
    </source>
</evidence>
<dbReference type="eggNOG" id="COG1749">
    <property type="taxonomic scope" value="Bacteria"/>
</dbReference>
<dbReference type="Proteomes" id="UP000030003">
    <property type="component" value="Unassembled WGS sequence"/>
</dbReference>
<feature type="domain" description="Flagellar hook protein FlgE D2" evidence="8">
    <location>
        <begin position="162"/>
        <end position="287"/>
    </location>
</feature>
<evidence type="ECO:0000259" key="7">
    <source>
        <dbReference type="Pfam" id="PF06429"/>
    </source>
</evidence>
<evidence type="ECO:0000256" key="4">
    <source>
        <dbReference type="ARBA" id="ARBA00023143"/>
    </source>
</evidence>
<dbReference type="InterPro" id="IPR011491">
    <property type="entry name" value="FlgE_D2"/>
</dbReference>
<dbReference type="STRING" id="1385515.GCA_000423325_00986"/>
<dbReference type="RefSeq" id="WP_027069439.1">
    <property type="nucleotide sequence ID" value="NZ_AUHT01000006.1"/>
</dbReference>
<evidence type="ECO:0000313" key="11">
    <source>
        <dbReference type="Proteomes" id="UP000030003"/>
    </source>
</evidence>
<evidence type="ECO:0000313" key="10">
    <source>
        <dbReference type="EMBL" id="KGO98723.1"/>
    </source>
</evidence>
<dbReference type="GO" id="GO:0005829">
    <property type="term" value="C:cytosol"/>
    <property type="evidence" value="ECO:0007669"/>
    <property type="project" value="TreeGrafter"/>
</dbReference>
<dbReference type="Pfam" id="PF00460">
    <property type="entry name" value="Flg_bb_rod"/>
    <property type="match status" value="1"/>
</dbReference>
<dbReference type="NCBIfam" id="TIGR03506">
    <property type="entry name" value="FlgEFG_subfam"/>
    <property type="match status" value="1"/>
</dbReference>
<feature type="domain" description="Flagellar hook protein FlgE/F/G-like D1" evidence="9">
    <location>
        <begin position="83"/>
        <end position="124"/>
    </location>
</feature>
<dbReference type="SUPFAM" id="SSF117143">
    <property type="entry name" value="Flagellar hook protein flgE"/>
    <property type="match status" value="1"/>
</dbReference>
<keyword evidence="10" id="KW-0966">Cell projection</keyword>
<dbReference type="AlphaFoldDB" id="A0A0A0M6T6"/>
<dbReference type="InterPro" id="IPR010930">
    <property type="entry name" value="Flg_bb/hook_C_dom"/>
</dbReference>
<gene>
    <name evidence="10" type="ORF">N791_13565</name>
</gene>
<comment type="function">
    <text evidence="5">A flexible structure which links the flagellar filament to the drive apparatus in the basal body.</text>
</comment>
<dbReference type="GO" id="GO:0009425">
    <property type="term" value="C:bacterial-type flagellum basal body"/>
    <property type="evidence" value="ECO:0007669"/>
    <property type="project" value="UniProtKB-SubCell"/>
</dbReference>
<dbReference type="NCBIfam" id="NF004238">
    <property type="entry name" value="PRK05682.1-1"/>
    <property type="match status" value="1"/>
</dbReference>
<keyword evidence="10" id="KW-0969">Cilium</keyword>
<evidence type="ECO:0000256" key="1">
    <source>
        <dbReference type="ARBA" id="ARBA00004117"/>
    </source>
</evidence>
<keyword evidence="11" id="KW-1185">Reference proteome</keyword>
<organism evidence="10 11">
    <name type="scientific">Lysobacter defluvii IMMIB APB-9 = DSM 18482</name>
    <dbReference type="NCBI Taxonomy" id="1385515"/>
    <lineage>
        <taxon>Bacteria</taxon>
        <taxon>Pseudomonadati</taxon>
        <taxon>Pseudomonadota</taxon>
        <taxon>Gammaproteobacteria</taxon>
        <taxon>Lysobacterales</taxon>
        <taxon>Lysobacteraceae</taxon>
        <taxon>Novilysobacter</taxon>
    </lineage>
</organism>
<evidence type="ECO:0000256" key="3">
    <source>
        <dbReference type="ARBA" id="ARBA00019015"/>
    </source>
</evidence>
<proteinExistence type="inferred from homology"/>
<dbReference type="InterPro" id="IPR001444">
    <property type="entry name" value="Flag_bb_rod_N"/>
</dbReference>
<accession>A0A0A0M6T6</accession>
<feature type="domain" description="Flagellar basal body rod protein N-terminal" evidence="6">
    <location>
        <begin position="5"/>
        <end position="33"/>
    </location>
</feature>
<dbReference type="Pfam" id="PF22692">
    <property type="entry name" value="LlgE_F_G_D1"/>
    <property type="match status" value="1"/>
</dbReference>
<dbReference type="InterPro" id="IPR020013">
    <property type="entry name" value="Flagellar_FlgE/F/G"/>
</dbReference>
<evidence type="ECO:0000259" key="8">
    <source>
        <dbReference type="Pfam" id="PF07559"/>
    </source>
</evidence>